<dbReference type="PROSITE" id="PS51677">
    <property type="entry name" value="NODB"/>
    <property type="match status" value="1"/>
</dbReference>
<dbReference type="InterPro" id="IPR002509">
    <property type="entry name" value="NODB_dom"/>
</dbReference>
<organism evidence="3 4">
    <name type="scientific">Anoxybacteroides rupiense</name>
    <dbReference type="NCBI Taxonomy" id="311460"/>
    <lineage>
        <taxon>Bacteria</taxon>
        <taxon>Bacillati</taxon>
        <taxon>Bacillota</taxon>
        <taxon>Bacilli</taxon>
        <taxon>Bacillales</taxon>
        <taxon>Anoxybacillaceae</taxon>
        <taxon>Anoxybacteroides</taxon>
    </lineage>
</organism>
<dbReference type="Proteomes" id="UP001339962">
    <property type="component" value="Unassembled WGS sequence"/>
</dbReference>
<dbReference type="RefSeq" id="WP_328217037.1">
    <property type="nucleotide sequence ID" value="NZ_JARTLI010000003.1"/>
</dbReference>
<evidence type="ECO:0000259" key="2">
    <source>
        <dbReference type="PROSITE" id="PS51677"/>
    </source>
</evidence>
<reference evidence="3 4" key="1">
    <citation type="submission" date="2023-03" db="EMBL/GenBank/DDBJ databases">
        <title>Bacillus Genome Sequencing.</title>
        <authorList>
            <person name="Dunlap C."/>
        </authorList>
    </citation>
    <scope>NUCLEOTIDE SEQUENCE [LARGE SCALE GENOMIC DNA]</scope>
    <source>
        <strain evidence="3 4">NRS-38</strain>
    </source>
</reference>
<evidence type="ECO:0000313" key="4">
    <source>
        <dbReference type="Proteomes" id="UP001339962"/>
    </source>
</evidence>
<dbReference type="Gene3D" id="3.20.20.370">
    <property type="entry name" value="Glycoside hydrolase/deacetylase"/>
    <property type="match status" value="1"/>
</dbReference>
<name>A0ABD5IRY5_9BACL</name>
<proteinExistence type="predicted"/>
<dbReference type="AlphaFoldDB" id="A0ABD5IRY5"/>
<accession>A0ABD5IRY5</accession>
<sequence>MPRIFLFIFSCLAAFLVLFTHKVTADGQKMYIKAIQSRVPLLDNSTGSLLEVGYMEKGDILKIYADAGKNWWKIKFGNSYAYVYKGAVHPFCSQTVSGENAKNLKNSNRTILINKNERVYDNSKGKLIPFVTIKGNMRYPIIKKINHWYQLDVGGRIGYLHDSKAKWDNGVPVLMYHHILKPAENKNYRNVSTTISDLQFNQQMNWLKTHGYEAITLERLENYVKGTANLPAKAVVITFDDGLKTSFLYAYPVLKSYGFKAANFVITSRMTKTPQPFNPDKLQFLSQTEMNSMKDVFTFESHTHQLHHLNGNKSDVITKPYTTVKADIKQSLSILGGSKYFAYPFGQYNANTIKLLKELNIHMAVTTKLGKVQVGDALLEIKRLGVEPSCTLNQFAKMVEN</sequence>
<dbReference type="InterPro" id="IPR051398">
    <property type="entry name" value="Polysacch_Deacetylase"/>
</dbReference>
<dbReference type="EMBL" id="JARTLI010000003">
    <property type="protein sequence ID" value="MED5050747.1"/>
    <property type="molecule type" value="Genomic_DNA"/>
</dbReference>
<evidence type="ECO:0000256" key="1">
    <source>
        <dbReference type="ARBA" id="ARBA00022729"/>
    </source>
</evidence>
<evidence type="ECO:0000313" key="3">
    <source>
        <dbReference type="EMBL" id="MED5050747.1"/>
    </source>
</evidence>
<dbReference type="PANTHER" id="PTHR34216:SF13">
    <property type="entry name" value="XYLANASE_CHITIN DEACETYLASE"/>
    <property type="match status" value="1"/>
</dbReference>
<dbReference type="Pfam" id="PF01522">
    <property type="entry name" value="Polysacc_deac_1"/>
    <property type="match status" value="1"/>
</dbReference>
<comment type="caution">
    <text evidence="3">The sequence shown here is derived from an EMBL/GenBank/DDBJ whole genome shotgun (WGS) entry which is preliminary data.</text>
</comment>
<dbReference type="CDD" id="cd10966">
    <property type="entry name" value="CE4_yadE_5s"/>
    <property type="match status" value="1"/>
</dbReference>
<dbReference type="PANTHER" id="PTHR34216">
    <property type="match status" value="1"/>
</dbReference>
<gene>
    <name evidence="3" type="ORF">P9850_02530</name>
</gene>
<dbReference type="InterPro" id="IPR011330">
    <property type="entry name" value="Glyco_hydro/deAcase_b/a-brl"/>
</dbReference>
<protein>
    <submittedName>
        <fullName evidence="3">Polysaccharide deacetylase family protein</fullName>
    </submittedName>
</protein>
<dbReference type="SUPFAM" id="SSF88713">
    <property type="entry name" value="Glycoside hydrolase/deacetylase"/>
    <property type="match status" value="1"/>
</dbReference>
<keyword evidence="1" id="KW-0732">Signal</keyword>
<feature type="domain" description="NodB homology" evidence="2">
    <location>
        <begin position="233"/>
        <end position="401"/>
    </location>
</feature>